<dbReference type="Proteomes" id="UP000230605">
    <property type="component" value="Chromosome 9"/>
</dbReference>
<feature type="region of interest" description="Disordered" evidence="1">
    <location>
        <begin position="1"/>
        <end position="40"/>
    </location>
</feature>
<feature type="region of interest" description="Disordered" evidence="1">
    <location>
        <begin position="241"/>
        <end position="274"/>
    </location>
</feature>
<organism evidence="2 3">
    <name type="scientific">Cercospora beticola</name>
    <name type="common">Sugarbeet leaf spot fungus</name>
    <dbReference type="NCBI Taxonomy" id="122368"/>
    <lineage>
        <taxon>Eukaryota</taxon>
        <taxon>Fungi</taxon>
        <taxon>Dikarya</taxon>
        <taxon>Ascomycota</taxon>
        <taxon>Pezizomycotina</taxon>
        <taxon>Dothideomycetes</taxon>
        <taxon>Dothideomycetidae</taxon>
        <taxon>Mycosphaerellales</taxon>
        <taxon>Mycosphaerellaceae</taxon>
        <taxon>Cercospora</taxon>
    </lineage>
</organism>
<dbReference type="OrthoDB" id="10599768at2759"/>
<gene>
    <name evidence="2" type="ORF">CB0940_10937</name>
</gene>
<comment type="caution">
    <text evidence="2">The sequence shown here is derived from an EMBL/GenBank/DDBJ whole genome shotgun (WGS) entry which is preliminary data.</text>
</comment>
<name>A0A2G5HD10_CERBT</name>
<reference evidence="2 3" key="1">
    <citation type="submission" date="2015-10" db="EMBL/GenBank/DDBJ databases">
        <title>The cercosporin biosynthetic gene cluster was horizontally transferred to several fungal lineages and shown to be expanded in Cercospora beticola based on microsynteny with recipient genomes.</title>
        <authorList>
            <person name="De Jonge R."/>
            <person name="Ebert M.K."/>
            <person name="Suttle J.C."/>
            <person name="Jurick Ii W.M."/>
            <person name="Secor G.A."/>
            <person name="Thomma B.P."/>
            <person name="Van De Peer Y."/>
            <person name="Bolton M.D."/>
        </authorList>
    </citation>
    <scope>NUCLEOTIDE SEQUENCE [LARGE SCALE GENOMIC DNA]</scope>
    <source>
        <strain evidence="2 3">09-40</strain>
    </source>
</reference>
<feature type="compositionally biased region" description="Polar residues" evidence="1">
    <location>
        <begin position="19"/>
        <end position="40"/>
    </location>
</feature>
<dbReference type="EMBL" id="LKMD01000107">
    <property type="protein sequence ID" value="PIA90409.1"/>
    <property type="molecule type" value="Genomic_DNA"/>
</dbReference>
<dbReference type="InterPro" id="IPR018247">
    <property type="entry name" value="EF_Hand_1_Ca_BS"/>
</dbReference>
<sequence length="274" mass="29809">MSARSRPLLVGRPPCASSIAPNTKHNSEITASPPTNLTHHPNNATNIPILNGAANPLQQTLGRTVLRRDPPTGDGASSNHCKKAALKENDCKKTKAQRNPCVNELDEPFARTADSSTSDASPLRSDHREVQVLSRSKDFRKDTAGVEKSPKRGGCRDYEPPFKYLPVRKRSVLPKRFGDEKLARQSEEDVATNAVESSAVVGDPASEPAADADEPETWNLVSTSLVTDTDTSSWKNIVPISAATSVEDEQYSPPKYSISDPSDTGEIEEEEYDE</sequence>
<dbReference type="AlphaFoldDB" id="A0A2G5HD10"/>
<feature type="region of interest" description="Disordered" evidence="1">
    <location>
        <begin position="183"/>
        <end position="217"/>
    </location>
</feature>
<feature type="region of interest" description="Disordered" evidence="1">
    <location>
        <begin position="112"/>
        <end position="159"/>
    </location>
</feature>
<feature type="compositionally biased region" description="Low complexity" evidence="1">
    <location>
        <begin position="112"/>
        <end position="121"/>
    </location>
</feature>
<dbReference type="PROSITE" id="PS00018">
    <property type="entry name" value="EF_HAND_1"/>
    <property type="match status" value="1"/>
</dbReference>
<feature type="compositionally biased region" description="Basic and acidic residues" evidence="1">
    <location>
        <begin position="124"/>
        <end position="159"/>
    </location>
</feature>
<evidence type="ECO:0000256" key="1">
    <source>
        <dbReference type="SAM" id="MobiDB-lite"/>
    </source>
</evidence>
<proteinExistence type="predicted"/>
<accession>A0A2G5HD10</accession>
<protein>
    <submittedName>
        <fullName evidence="2">Uncharacterized protein</fullName>
    </submittedName>
</protein>
<evidence type="ECO:0000313" key="2">
    <source>
        <dbReference type="EMBL" id="PIA90409.1"/>
    </source>
</evidence>
<feature type="compositionally biased region" description="Acidic residues" evidence="1">
    <location>
        <begin position="263"/>
        <end position="274"/>
    </location>
</feature>
<evidence type="ECO:0000313" key="3">
    <source>
        <dbReference type="Proteomes" id="UP000230605"/>
    </source>
</evidence>